<keyword evidence="8" id="KW-1185">Reference proteome</keyword>
<dbReference type="RefSeq" id="WP_289505526.1">
    <property type="nucleotide sequence ID" value="NZ_CP116805.1"/>
</dbReference>
<dbReference type="PRINTS" id="PR00112">
    <property type="entry name" value="ACYLPHPHTASE"/>
</dbReference>
<dbReference type="InterPro" id="IPR001792">
    <property type="entry name" value="Acylphosphatase-like_dom"/>
</dbReference>
<name>A0AAE9XSV9_9PROT</name>
<dbReference type="PANTHER" id="PTHR47268:SF4">
    <property type="entry name" value="ACYLPHOSPHATASE"/>
    <property type="match status" value="1"/>
</dbReference>
<dbReference type="PROSITE" id="PS51160">
    <property type="entry name" value="ACYLPHOSPHATASE_3"/>
    <property type="match status" value="1"/>
</dbReference>
<gene>
    <name evidence="7" type="ORF">PH603_07860</name>
</gene>
<feature type="active site" evidence="4">
    <location>
        <position position="39"/>
    </location>
</feature>
<dbReference type="InterPro" id="IPR017968">
    <property type="entry name" value="Acylphosphatase_CS"/>
</dbReference>
<protein>
    <recommendedName>
        <fullName evidence="2 4">acylphosphatase</fullName>
        <ecNumber evidence="2 4">3.6.1.7</ecNumber>
    </recommendedName>
</protein>
<feature type="active site" evidence="4">
    <location>
        <position position="21"/>
    </location>
</feature>
<evidence type="ECO:0000256" key="5">
    <source>
        <dbReference type="RuleBase" id="RU004168"/>
    </source>
</evidence>
<dbReference type="Gene3D" id="3.30.70.100">
    <property type="match status" value="1"/>
</dbReference>
<dbReference type="EC" id="3.6.1.7" evidence="2 4"/>
<evidence type="ECO:0000256" key="4">
    <source>
        <dbReference type="PROSITE-ProRule" id="PRU00520"/>
    </source>
</evidence>
<proteinExistence type="inferred from homology"/>
<evidence type="ECO:0000259" key="6">
    <source>
        <dbReference type="PROSITE" id="PS51160"/>
    </source>
</evidence>
<evidence type="ECO:0000313" key="8">
    <source>
        <dbReference type="Proteomes" id="UP001217500"/>
    </source>
</evidence>
<organism evidence="7 8">
    <name type="scientific">Gimibacter soli</name>
    <dbReference type="NCBI Taxonomy" id="3024400"/>
    <lineage>
        <taxon>Bacteria</taxon>
        <taxon>Pseudomonadati</taxon>
        <taxon>Pseudomonadota</taxon>
        <taxon>Alphaproteobacteria</taxon>
        <taxon>Kordiimonadales</taxon>
        <taxon>Temperatibacteraceae</taxon>
        <taxon>Gimibacter</taxon>
    </lineage>
</organism>
<dbReference type="PANTHER" id="PTHR47268">
    <property type="entry name" value="ACYLPHOSPHATASE"/>
    <property type="match status" value="1"/>
</dbReference>
<accession>A0AAE9XSV9</accession>
<dbReference type="PROSITE" id="PS00151">
    <property type="entry name" value="ACYLPHOSPHATASE_2"/>
    <property type="match status" value="1"/>
</dbReference>
<evidence type="ECO:0000256" key="3">
    <source>
        <dbReference type="ARBA" id="ARBA00047645"/>
    </source>
</evidence>
<dbReference type="GO" id="GO:0003998">
    <property type="term" value="F:acylphosphatase activity"/>
    <property type="evidence" value="ECO:0007669"/>
    <property type="project" value="UniProtKB-EC"/>
</dbReference>
<sequence>MNERTAIKVRIHGKVQGVWYRGWTEGEANRLGLHGWVRNRIDGTVEALFVGDGPQVEAMLALCREGPPAAKVEKLVTEPARGITPARFDVKPTV</sequence>
<keyword evidence="4" id="KW-0378">Hydrolase</keyword>
<dbReference type="InterPro" id="IPR036046">
    <property type="entry name" value="Acylphosphatase-like_dom_sf"/>
</dbReference>
<dbReference type="Proteomes" id="UP001217500">
    <property type="component" value="Chromosome"/>
</dbReference>
<comment type="catalytic activity">
    <reaction evidence="3 4">
        <text>an acyl phosphate + H2O = a carboxylate + phosphate + H(+)</text>
        <dbReference type="Rhea" id="RHEA:14965"/>
        <dbReference type="ChEBI" id="CHEBI:15377"/>
        <dbReference type="ChEBI" id="CHEBI:15378"/>
        <dbReference type="ChEBI" id="CHEBI:29067"/>
        <dbReference type="ChEBI" id="CHEBI:43474"/>
        <dbReference type="ChEBI" id="CHEBI:59918"/>
        <dbReference type="EC" id="3.6.1.7"/>
    </reaction>
</comment>
<dbReference type="KEGG" id="gso:PH603_07860"/>
<evidence type="ECO:0000313" key="7">
    <source>
        <dbReference type="EMBL" id="WCL55669.1"/>
    </source>
</evidence>
<reference evidence="7" key="1">
    <citation type="submission" date="2023-01" db="EMBL/GenBank/DDBJ databases">
        <title>The genome sequence of Kordiimonadaceae bacterium 6D33.</title>
        <authorList>
            <person name="Liu Y."/>
        </authorList>
    </citation>
    <scope>NUCLEOTIDE SEQUENCE</scope>
    <source>
        <strain evidence="7">6D33</strain>
    </source>
</reference>
<comment type="similarity">
    <text evidence="1 5">Belongs to the acylphosphatase family.</text>
</comment>
<dbReference type="SUPFAM" id="SSF54975">
    <property type="entry name" value="Acylphosphatase/BLUF domain-like"/>
    <property type="match status" value="1"/>
</dbReference>
<evidence type="ECO:0000256" key="2">
    <source>
        <dbReference type="ARBA" id="ARBA00012150"/>
    </source>
</evidence>
<feature type="domain" description="Acylphosphatase-like" evidence="6">
    <location>
        <begin position="6"/>
        <end position="92"/>
    </location>
</feature>
<dbReference type="EMBL" id="CP116805">
    <property type="protein sequence ID" value="WCL55669.1"/>
    <property type="molecule type" value="Genomic_DNA"/>
</dbReference>
<dbReference type="AlphaFoldDB" id="A0AAE9XSV9"/>
<dbReference type="InterPro" id="IPR020456">
    <property type="entry name" value="Acylphosphatase"/>
</dbReference>
<evidence type="ECO:0000256" key="1">
    <source>
        <dbReference type="ARBA" id="ARBA00005614"/>
    </source>
</evidence>
<dbReference type="Pfam" id="PF00708">
    <property type="entry name" value="Acylphosphatase"/>
    <property type="match status" value="1"/>
</dbReference>